<name>A0A6J3LQG0_9PEZI</name>
<reference evidence="6" key="1">
    <citation type="submission" date="2020-01" db="EMBL/GenBank/DDBJ databases">
        <authorList>
            <consortium name="DOE Joint Genome Institute"/>
            <person name="Haridas S."/>
            <person name="Albert R."/>
            <person name="Binder M."/>
            <person name="Bloem J."/>
            <person name="Labutti K."/>
            <person name="Salamov A."/>
            <person name="Andreopoulos B."/>
            <person name="Baker S.E."/>
            <person name="Barry K."/>
            <person name="Bills G."/>
            <person name="Bluhm B.H."/>
            <person name="Cannon C."/>
            <person name="Castanera R."/>
            <person name="Culley D.E."/>
            <person name="Daum C."/>
            <person name="Ezra D."/>
            <person name="Gonzalez J.B."/>
            <person name="Henrissat B."/>
            <person name="Kuo A."/>
            <person name="Liang C."/>
            <person name="Lipzen A."/>
            <person name="Lutzoni F."/>
            <person name="Magnuson J."/>
            <person name="Mondo S."/>
            <person name="Nolan M."/>
            <person name="Ohm R."/>
            <person name="Pangilinan J."/>
            <person name="Park H.-J."/>
            <person name="Ramirez L."/>
            <person name="Alfaro M."/>
            <person name="Sun H."/>
            <person name="Tritt A."/>
            <person name="Yoshinaga Y."/>
            <person name="Zwiers L.-H."/>
            <person name="Turgeon B.G."/>
            <person name="Goodwin S.B."/>
            <person name="Spatafora J.W."/>
            <person name="Crous P.W."/>
            <person name="Grigoriev I.V."/>
        </authorList>
    </citation>
    <scope>NUCLEOTIDE SEQUENCE</scope>
    <source>
        <strain evidence="6">CBS 342.82</strain>
    </source>
</reference>
<dbReference type="PROSITE" id="PS00941">
    <property type="entry name" value="CARBOXYLESTERASE_B_2"/>
    <property type="match status" value="1"/>
</dbReference>
<reference evidence="6" key="3">
    <citation type="submission" date="2025-08" db="UniProtKB">
        <authorList>
            <consortium name="RefSeq"/>
        </authorList>
    </citation>
    <scope>IDENTIFICATION</scope>
    <source>
        <strain evidence="6">CBS 342.82</strain>
    </source>
</reference>
<dbReference type="RefSeq" id="XP_033455116.1">
    <property type="nucleotide sequence ID" value="XM_033603540.1"/>
</dbReference>
<dbReference type="Gene3D" id="3.40.50.1820">
    <property type="entry name" value="alpha/beta hydrolase"/>
    <property type="match status" value="1"/>
</dbReference>
<dbReference type="Pfam" id="PF00135">
    <property type="entry name" value="COesterase"/>
    <property type="match status" value="1"/>
</dbReference>
<dbReference type="PANTHER" id="PTHR11559">
    <property type="entry name" value="CARBOXYLESTERASE"/>
    <property type="match status" value="1"/>
</dbReference>
<dbReference type="PROSITE" id="PS00122">
    <property type="entry name" value="CARBOXYLESTERASE_B_1"/>
    <property type="match status" value="1"/>
</dbReference>
<keyword evidence="5" id="KW-1185">Reference proteome</keyword>
<dbReference type="EC" id="3.1.1.-" evidence="3"/>
<dbReference type="SUPFAM" id="SSF53474">
    <property type="entry name" value="alpha/beta-Hydrolases"/>
    <property type="match status" value="1"/>
</dbReference>
<keyword evidence="2 3" id="KW-0378">Hydrolase</keyword>
<dbReference type="InterPro" id="IPR019819">
    <property type="entry name" value="Carboxylesterase_B_CS"/>
</dbReference>
<feature type="chain" id="PRO_5027152129" description="Carboxylic ester hydrolase" evidence="3">
    <location>
        <begin position="17"/>
        <end position="566"/>
    </location>
</feature>
<comment type="similarity">
    <text evidence="1 3">Belongs to the type-B carboxylesterase/lipase family.</text>
</comment>
<dbReference type="GeneID" id="54361340"/>
<dbReference type="InterPro" id="IPR002018">
    <property type="entry name" value="CarbesteraseB"/>
</dbReference>
<sequence length="566" mass="62111">MLFASVATLFFTFTTATPLFFGYGSTSIDINVGSINGKTKNGIDSFRGVPYAEPPVGDLRLRPPQHIRRNLGKIDATADKARGCPQFYTQINQDNTFLNLFAFIYGSPPVQALLNYGEDCLTVDVIRPANTSPSDKLPVLFWIPGGGFQFGATSEQDGTPLVQKSIALNQPFIYVAVNYRLGAFGFLAGNELADEGSTNLGLKDQRLAMEWVQENIAAFGGDPEKVTIWGQSAGAMSTFDHLIIHDGDNTYKGKPLFRGAVMNSGAMIPVNGVRDAKAQSVFEDIAKAAHCGDAVDKLDCMRKADYTTFLYASSSVPALLSYRTIDVSFAPRPDDSFYPQSPELALAQGKFTKVPIITGCQEDEGTLLAAILTNITTNAELTDYLASFFPGDPDANEHVAGLLEQYHDDPEGGQPFGSPFRTGDQYNIYPQFKRIAAVTGDLLGALQRRRILHYYSGEMPSWSYLSTWLHDTGNLGTYHGSDMPVLYGTSDNSALVDAFQKYYISFVNHLDPNAMGADGAMIPWPQYNNSAPELLNFDVKGQKIISDDFRQDAYDYLIAHESNFRL</sequence>
<evidence type="ECO:0000313" key="6">
    <source>
        <dbReference type="RefSeq" id="XP_033455116.1"/>
    </source>
</evidence>
<dbReference type="InterPro" id="IPR019826">
    <property type="entry name" value="Carboxylesterase_B_AS"/>
</dbReference>
<gene>
    <name evidence="6" type="ORF">K489DRAFT_374558</name>
</gene>
<keyword evidence="3" id="KW-0732">Signal</keyword>
<dbReference type="OrthoDB" id="408631at2759"/>
<evidence type="ECO:0000256" key="1">
    <source>
        <dbReference type="ARBA" id="ARBA00005964"/>
    </source>
</evidence>
<evidence type="ECO:0000256" key="2">
    <source>
        <dbReference type="ARBA" id="ARBA00022801"/>
    </source>
</evidence>
<dbReference type="Proteomes" id="UP000504637">
    <property type="component" value="Unplaced"/>
</dbReference>
<evidence type="ECO:0000313" key="5">
    <source>
        <dbReference type="Proteomes" id="UP000504637"/>
    </source>
</evidence>
<evidence type="ECO:0000256" key="3">
    <source>
        <dbReference type="RuleBase" id="RU361235"/>
    </source>
</evidence>
<dbReference type="InterPro" id="IPR050309">
    <property type="entry name" value="Type-B_Carboxylest/Lipase"/>
</dbReference>
<organism evidence="6">
    <name type="scientific">Dissoconium aciculare CBS 342.82</name>
    <dbReference type="NCBI Taxonomy" id="1314786"/>
    <lineage>
        <taxon>Eukaryota</taxon>
        <taxon>Fungi</taxon>
        <taxon>Dikarya</taxon>
        <taxon>Ascomycota</taxon>
        <taxon>Pezizomycotina</taxon>
        <taxon>Dothideomycetes</taxon>
        <taxon>Dothideomycetidae</taxon>
        <taxon>Mycosphaerellales</taxon>
        <taxon>Dissoconiaceae</taxon>
        <taxon>Dissoconium</taxon>
    </lineage>
</organism>
<feature type="domain" description="Carboxylesterase type B" evidence="4">
    <location>
        <begin position="26"/>
        <end position="542"/>
    </location>
</feature>
<protein>
    <recommendedName>
        <fullName evidence="3">Carboxylic ester hydrolase</fullName>
        <ecNumber evidence="3">3.1.1.-</ecNumber>
    </recommendedName>
</protein>
<feature type="signal peptide" evidence="3">
    <location>
        <begin position="1"/>
        <end position="16"/>
    </location>
</feature>
<dbReference type="InterPro" id="IPR029058">
    <property type="entry name" value="AB_hydrolase_fold"/>
</dbReference>
<dbReference type="GO" id="GO:0016787">
    <property type="term" value="F:hydrolase activity"/>
    <property type="evidence" value="ECO:0007669"/>
    <property type="project" value="UniProtKB-KW"/>
</dbReference>
<dbReference type="AlphaFoldDB" id="A0A6J3LQG0"/>
<evidence type="ECO:0000259" key="4">
    <source>
        <dbReference type="Pfam" id="PF00135"/>
    </source>
</evidence>
<proteinExistence type="inferred from homology"/>
<reference evidence="6" key="2">
    <citation type="submission" date="2020-04" db="EMBL/GenBank/DDBJ databases">
        <authorList>
            <consortium name="NCBI Genome Project"/>
        </authorList>
    </citation>
    <scope>NUCLEOTIDE SEQUENCE</scope>
    <source>
        <strain evidence="6">CBS 342.82</strain>
    </source>
</reference>
<accession>A0A6J3LQG0</accession>